<organism evidence="1 2">
    <name type="scientific">Dendrosporobacter quercicolus</name>
    <dbReference type="NCBI Taxonomy" id="146817"/>
    <lineage>
        <taxon>Bacteria</taxon>
        <taxon>Bacillati</taxon>
        <taxon>Bacillota</taxon>
        <taxon>Negativicutes</taxon>
        <taxon>Selenomonadales</taxon>
        <taxon>Sporomusaceae</taxon>
        <taxon>Dendrosporobacter</taxon>
    </lineage>
</organism>
<keyword evidence="2" id="KW-1185">Reference proteome</keyword>
<evidence type="ECO:0000313" key="2">
    <source>
        <dbReference type="Proteomes" id="UP000214880"/>
    </source>
</evidence>
<dbReference type="Proteomes" id="UP000214880">
    <property type="component" value="Unassembled WGS sequence"/>
</dbReference>
<sequence>MTIQNQPTIPMLNQLEQVFTFAFIETAVYHFVFPKQAQYIAARISKKICRCLCCNEIIEVAFRNESVVHIEKSRLAEQKKRYAALGLPFPAVAQGEPLVYQQTGYCEKCFAVNLQQPEQPAQLVYHLCRQIYELDRQFAAAAGRLMDSAVSRWLEKTPDQQLFSYDLSGYIAVRELLSGVVANDEAVNRHIREYQRRYTELAGQVKAHLTCIAANKFTAIVGKPLDIYETMAVDIYNEYTVAFPEPDMPAGEFFTEASLVKDRIMMFLEQGRIKAPDDLLRELGFVDQWIEWLARRMATIEQD</sequence>
<reference evidence="1 2" key="1">
    <citation type="submission" date="2016-10" db="EMBL/GenBank/DDBJ databases">
        <authorList>
            <person name="de Groot N.N."/>
        </authorList>
    </citation>
    <scope>NUCLEOTIDE SEQUENCE [LARGE SCALE GENOMIC DNA]</scope>
    <source>
        <strain evidence="1 2">DSM 1736</strain>
    </source>
</reference>
<dbReference type="EMBL" id="FNHB01000014">
    <property type="protein sequence ID" value="SDN19255.1"/>
    <property type="molecule type" value="Genomic_DNA"/>
</dbReference>
<gene>
    <name evidence="1" type="ORF">SAMN04488502_11417</name>
</gene>
<accession>A0A1G9ZDH9</accession>
<dbReference type="AlphaFoldDB" id="A0A1G9ZDH9"/>
<name>A0A1G9ZDH9_9FIRM</name>
<dbReference type="OrthoDB" id="1668831at2"/>
<evidence type="ECO:0000313" key="1">
    <source>
        <dbReference type="EMBL" id="SDN19255.1"/>
    </source>
</evidence>
<proteinExistence type="predicted"/>
<protein>
    <submittedName>
        <fullName evidence="1">Uncharacterized protein</fullName>
    </submittedName>
</protein>
<dbReference type="RefSeq" id="WP_092074884.1">
    <property type="nucleotide sequence ID" value="NZ_FNHB01000014.1"/>
</dbReference>